<evidence type="ECO:0000256" key="1">
    <source>
        <dbReference type="SAM" id="MobiDB-lite"/>
    </source>
</evidence>
<feature type="compositionally biased region" description="Polar residues" evidence="1">
    <location>
        <begin position="443"/>
        <end position="453"/>
    </location>
</feature>
<organism evidence="4 5">
    <name type="scientific">Streptantibioticus ferralitis</name>
    <dbReference type="NCBI Taxonomy" id="236510"/>
    <lineage>
        <taxon>Bacteria</taxon>
        <taxon>Bacillati</taxon>
        <taxon>Actinomycetota</taxon>
        <taxon>Actinomycetes</taxon>
        <taxon>Kitasatosporales</taxon>
        <taxon>Streptomycetaceae</taxon>
        <taxon>Streptantibioticus</taxon>
    </lineage>
</organism>
<evidence type="ECO:0000256" key="2">
    <source>
        <dbReference type="SAM" id="SignalP"/>
    </source>
</evidence>
<name>A0ABT5ZB17_9ACTN</name>
<protein>
    <recommendedName>
        <fullName evidence="3">Peptide N-acetyl-beta-D-glucosaminyl asparaginase amidase A N-terminal domain-containing protein</fullName>
    </recommendedName>
</protein>
<dbReference type="Proteomes" id="UP001220022">
    <property type="component" value="Unassembled WGS sequence"/>
</dbReference>
<dbReference type="InterPro" id="IPR056948">
    <property type="entry name" value="PNGaseA_N"/>
</dbReference>
<dbReference type="EMBL" id="JARHTQ010000045">
    <property type="protein sequence ID" value="MDF2261041.1"/>
    <property type="molecule type" value="Genomic_DNA"/>
</dbReference>
<feature type="chain" id="PRO_5045643697" description="Peptide N-acetyl-beta-D-glucosaminyl asparaginase amidase A N-terminal domain-containing protein" evidence="2">
    <location>
        <begin position="37"/>
        <end position="587"/>
    </location>
</feature>
<evidence type="ECO:0000313" key="4">
    <source>
        <dbReference type="EMBL" id="MDF2261041.1"/>
    </source>
</evidence>
<feature type="region of interest" description="Disordered" evidence="1">
    <location>
        <begin position="443"/>
        <end position="470"/>
    </location>
</feature>
<evidence type="ECO:0000259" key="3">
    <source>
        <dbReference type="Pfam" id="PF12222"/>
    </source>
</evidence>
<dbReference type="Pfam" id="PF12222">
    <property type="entry name" value="PNGaseA"/>
    <property type="match status" value="1"/>
</dbReference>
<sequence length="587" mass="63004">MARIRRWRSLAGRRPLAALGAAAALALGGLSAPAWAGTAPKPGSNPAVDYQNPLSALPAVSRPATRHCTVEVMRHDFGNTLSDPPYSTTVTPPSRCAGPWTKVVMDWSGSVKGRQYDRLAGVWLGGAEIFRTSTAEPDEDGISWHVDKDITEFAPLLRNPQQLQVELGNVVNATYTGVYHTRLSFTYYLADARHPAARTADQVIPVARQDPKSAPWFELGKGQSASTAVAFPTNLTRARLELYARGGGCDEQWFTAVPDDLAKSAPDYLCGGGPYREVLVSVDGRPAGLAQPYPVVYSGGIVPTLWRPVPAIDQFRTEAYDIDLTPFAGELADGRPHSLTVTPYSANDTWTVGGSLFVDTDHGRARTSGAVTSDSLTAAPRVATAETKRADGGTDVAVGVHRDWSISGYVDTSRGRVTTTVEQHLGYTNTDTVSKTGQHQVVRQRDAGNTTVRTAGPGRTQRAQRHSWSSPIDVDSDAVSNVDYNNYDLRAAVTQGRTETDAVRSGRDGWRTTASTDDRLNATGELARKNGAVLTADGTSTEHYRGSTAAGFCYDRTLRAAHGWITSDTGGICTSGRNQRRYGGPPA</sequence>
<dbReference type="InterPro" id="IPR021102">
    <property type="entry name" value="PNGase_A"/>
</dbReference>
<feature type="domain" description="Peptide N-acetyl-beta-D-glucosaminyl asparaginase amidase A N-terminal" evidence="3">
    <location>
        <begin position="65"/>
        <end position="372"/>
    </location>
</feature>
<keyword evidence="5" id="KW-1185">Reference proteome</keyword>
<keyword evidence="2" id="KW-0732">Signal</keyword>
<evidence type="ECO:0000313" key="5">
    <source>
        <dbReference type="Proteomes" id="UP001220022"/>
    </source>
</evidence>
<accession>A0ABT5ZB17</accession>
<comment type="caution">
    <text evidence="4">The sequence shown here is derived from an EMBL/GenBank/DDBJ whole genome shotgun (WGS) entry which is preliminary data.</text>
</comment>
<reference evidence="4 5" key="1">
    <citation type="submission" date="2023-03" db="EMBL/GenBank/DDBJ databases">
        <title>Draft genome sequence of type strain Streptomyces ferralitis JCM 14344.</title>
        <authorList>
            <person name="Klaysubun C."/>
            <person name="Duangmal K."/>
        </authorList>
    </citation>
    <scope>NUCLEOTIDE SEQUENCE [LARGE SCALE GENOMIC DNA]</scope>
    <source>
        <strain evidence="4 5">JCM 14344</strain>
    </source>
</reference>
<gene>
    <name evidence="4" type="ORF">P2L57_36585</name>
</gene>
<dbReference type="RefSeq" id="WP_275822244.1">
    <property type="nucleotide sequence ID" value="NZ_BAAANM010000042.1"/>
</dbReference>
<dbReference type="Pfam" id="PF25156">
    <property type="entry name" value="PNGase_A_C"/>
    <property type="match status" value="1"/>
</dbReference>
<proteinExistence type="predicted"/>
<feature type="signal peptide" evidence="2">
    <location>
        <begin position="1"/>
        <end position="36"/>
    </location>
</feature>
<dbReference type="PANTHER" id="PTHR31104">
    <property type="entry name" value="PEPTIDE-N4-(N-ACETYL-BETA-GLUCOSAMINYL)ASPARAGINE AMIDASE A PROTEIN"/>
    <property type="match status" value="1"/>
</dbReference>